<dbReference type="eggNOG" id="COG5002">
    <property type="taxonomic scope" value="Bacteria"/>
</dbReference>
<organism evidence="10 11">
    <name type="scientific">Thermophagus xiamenensis</name>
    <dbReference type="NCBI Taxonomy" id="385682"/>
    <lineage>
        <taxon>Bacteria</taxon>
        <taxon>Pseudomonadati</taxon>
        <taxon>Bacteroidota</taxon>
        <taxon>Bacteroidia</taxon>
        <taxon>Marinilabiliales</taxon>
        <taxon>Marinilabiliaceae</taxon>
        <taxon>Thermophagus</taxon>
    </lineage>
</organism>
<evidence type="ECO:0000256" key="6">
    <source>
        <dbReference type="ARBA" id="ARBA00023012"/>
    </source>
</evidence>
<dbReference type="PROSITE" id="PS50112">
    <property type="entry name" value="PAS"/>
    <property type="match status" value="1"/>
</dbReference>
<dbReference type="SMART" id="SM00387">
    <property type="entry name" value="HATPase_c"/>
    <property type="match status" value="1"/>
</dbReference>
<sequence>MISEQQLGKALEHFGGIIMITDASGRILFVNERFENVYGYEKSEVIGEKPSILKSGFHSRQFYEELWQTISSGDNWRGEMLNRCKNGEIITEQATISPIYSEGKKEITGYIAIKFNVTEKEKIKKRLEWKEQLFEKLFENSPLGIFILEEISTEAGIVDYMITRANLTASVIFNRISFINQRLSSVLENQNLSALIQAHKSVRHGDEIYEWEDVCKGKYLEFKLFAIEKHTKCLLISDISKKVRMELKLKENENRLKELNETKDKIFRIISHDLRNPFQTIIGFSHLLNQGIENYPPETLKEIAAQVCEISEKNYQLIDDLLNWSKSQLGQLSAVTVNVPLKEVTDKVVSYLKPQADKKDIQLINDISDNVVVRADKDMTEFIIRNLVHNGIKFTREGGSVYCFSEKDDQHIKIHIKDTGIGIHPDKVSKIFSLTGNLSTKGTSEEAGTGLGLMLSYEMVVLNHGKIEVASEPGKGSCFTVILPAAS</sequence>
<proteinExistence type="predicted"/>
<dbReference type="Gene3D" id="3.30.565.10">
    <property type="entry name" value="Histidine kinase-like ATPase, C-terminal domain"/>
    <property type="match status" value="1"/>
</dbReference>
<dbReference type="InterPro" id="IPR035965">
    <property type="entry name" value="PAS-like_dom_sf"/>
</dbReference>
<dbReference type="InterPro" id="IPR003594">
    <property type="entry name" value="HATPase_dom"/>
</dbReference>
<evidence type="ECO:0000256" key="7">
    <source>
        <dbReference type="SAM" id="Coils"/>
    </source>
</evidence>
<feature type="domain" description="PAS" evidence="9">
    <location>
        <begin position="3"/>
        <end position="48"/>
    </location>
</feature>
<dbReference type="InterPro" id="IPR036890">
    <property type="entry name" value="HATPase_C_sf"/>
</dbReference>
<evidence type="ECO:0000256" key="4">
    <source>
        <dbReference type="ARBA" id="ARBA00022679"/>
    </source>
</evidence>
<keyword evidence="4" id="KW-0808">Transferase</keyword>
<dbReference type="InterPro" id="IPR004358">
    <property type="entry name" value="Sig_transdc_His_kin-like_C"/>
</dbReference>
<dbReference type="Pfam" id="PF13426">
    <property type="entry name" value="PAS_9"/>
    <property type="match status" value="1"/>
</dbReference>
<evidence type="ECO:0000259" key="8">
    <source>
        <dbReference type="PROSITE" id="PS50109"/>
    </source>
</evidence>
<dbReference type="PROSITE" id="PS50109">
    <property type="entry name" value="HIS_KIN"/>
    <property type="match status" value="1"/>
</dbReference>
<dbReference type="Pfam" id="PF00512">
    <property type="entry name" value="HisKA"/>
    <property type="match status" value="1"/>
</dbReference>
<dbReference type="STRING" id="385682.SAMN05444380_11261"/>
<dbReference type="EC" id="2.7.13.3" evidence="2"/>
<evidence type="ECO:0000256" key="2">
    <source>
        <dbReference type="ARBA" id="ARBA00012438"/>
    </source>
</evidence>
<evidence type="ECO:0000256" key="1">
    <source>
        <dbReference type="ARBA" id="ARBA00000085"/>
    </source>
</evidence>
<dbReference type="Gene3D" id="1.10.287.130">
    <property type="match status" value="1"/>
</dbReference>
<dbReference type="InterPro" id="IPR000014">
    <property type="entry name" value="PAS"/>
</dbReference>
<dbReference type="OrthoDB" id="9781208at2"/>
<evidence type="ECO:0000313" key="10">
    <source>
        <dbReference type="EMBL" id="SFE49657.1"/>
    </source>
</evidence>
<dbReference type="SMART" id="SM00086">
    <property type="entry name" value="PAC"/>
    <property type="match status" value="1"/>
</dbReference>
<dbReference type="PANTHER" id="PTHR43711:SF1">
    <property type="entry name" value="HISTIDINE KINASE 1"/>
    <property type="match status" value="1"/>
</dbReference>
<dbReference type="eggNOG" id="COG3829">
    <property type="taxonomic scope" value="Bacteria"/>
</dbReference>
<evidence type="ECO:0000313" key="11">
    <source>
        <dbReference type="Proteomes" id="UP000181976"/>
    </source>
</evidence>
<dbReference type="GO" id="GO:0000155">
    <property type="term" value="F:phosphorelay sensor kinase activity"/>
    <property type="evidence" value="ECO:0007669"/>
    <property type="project" value="InterPro"/>
</dbReference>
<feature type="coiled-coil region" evidence="7">
    <location>
        <begin position="242"/>
        <end position="269"/>
    </location>
</feature>
<dbReference type="SUPFAM" id="SSF47384">
    <property type="entry name" value="Homodimeric domain of signal transducing histidine kinase"/>
    <property type="match status" value="1"/>
</dbReference>
<dbReference type="RefSeq" id="WP_010527385.1">
    <property type="nucleotide sequence ID" value="NZ_AFSL01000043.1"/>
</dbReference>
<dbReference type="PRINTS" id="PR00344">
    <property type="entry name" value="BCTRLSENSOR"/>
</dbReference>
<keyword evidence="6" id="KW-0902">Two-component regulatory system</keyword>
<keyword evidence="5" id="KW-0418">Kinase</keyword>
<evidence type="ECO:0000256" key="3">
    <source>
        <dbReference type="ARBA" id="ARBA00022553"/>
    </source>
</evidence>
<dbReference type="InterPro" id="IPR050736">
    <property type="entry name" value="Sensor_HK_Regulatory"/>
</dbReference>
<dbReference type="InterPro" id="IPR001610">
    <property type="entry name" value="PAC"/>
</dbReference>
<reference evidence="10 11" key="1">
    <citation type="submission" date="2016-10" db="EMBL/GenBank/DDBJ databases">
        <authorList>
            <person name="de Groot N.N."/>
        </authorList>
    </citation>
    <scope>NUCLEOTIDE SEQUENCE [LARGE SCALE GENOMIC DNA]</scope>
    <source>
        <strain evidence="10 11">DSM 19012</strain>
    </source>
</reference>
<dbReference type="InParanoid" id="A0A1I2B0X0"/>
<dbReference type="SMART" id="SM00091">
    <property type="entry name" value="PAS"/>
    <property type="match status" value="1"/>
</dbReference>
<dbReference type="Pfam" id="PF02518">
    <property type="entry name" value="HATPase_c"/>
    <property type="match status" value="1"/>
</dbReference>
<evidence type="ECO:0000256" key="5">
    <source>
        <dbReference type="ARBA" id="ARBA00022777"/>
    </source>
</evidence>
<dbReference type="InterPro" id="IPR005467">
    <property type="entry name" value="His_kinase_dom"/>
</dbReference>
<dbReference type="InterPro" id="IPR036097">
    <property type="entry name" value="HisK_dim/P_sf"/>
</dbReference>
<dbReference type="InterPro" id="IPR003661">
    <property type="entry name" value="HisK_dim/P_dom"/>
</dbReference>
<accession>A0A1I2B0X0</accession>
<dbReference type="PANTHER" id="PTHR43711">
    <property type="entry name" value="TWO-COMPONENT HISTIDINE KINASE"/>
    <property type="match status" value="1"/>
</dbReference>
<keyword evidence="3" id="KW-0597">Phosphoprotein</keyword>
<dbReference type="SUPFAM" id="SSF55785">
    <property type="entry name" value="PYP-like sensor domain (PAS domain)"/>
    <property type="match status" value="1"/>
</dbReference>
<dbReference type="SUPFAM" id="SSF55874">
    <property type="entry name" value="ATPase domain of HSP90 chaperone/DNA topoisomerase II/histidine kinase"/>
    <property type="match status" value="1"/>
</dbReference>
<keyword evidence="11" id="KW-1185">Reference proteome</keyword>
<dbReference type="CDD" id="cd00130">
    <property type="entry name" value="PAS"/>
    <property type="match status" value="1"/>
</dbReference>
<dbReference type="AlphaFoldDB" id="A0A1I2B0X0"/>
<protein>
    <recommendedName>
        <fullName evidence="2">histidine kinase</fullName>
        <ecNumber evidence="2">2.7.13.3</ecNumber>
    </recommendedName>
</protein>
<dbReference type="EMBL" id="FONA01000012">
    <property type="protein sequence ID" value="SFE49657.1"/>
    <property type="molecule type" value="Genomic_DNA"/>
</dbReference>
<dbReference type="Gene3D" id="3.30.450.20">
    <property type="entry name" value="PAS domain"/>
    <property type="match status" value="1"/>
</dbReference>
<evidence type="ECO:0000259" key="9">
    <source>
        <dbReference type="PROSITE" id="PS50112"/>
    </source>
</evidence>
<name>A0A1I2B0X0_9BACT</name>
<gene>
    <name evidence="10" type="ORF">SAMN05444380_11261</name>
</gene>
<keyword evidence="7" id="KW-0175">Coiled coil</keyword>
<feature type="domain" description="Histidine kinase" evidence="8">
    <location>
        <begin position="269"/>
        <end position="487"/>
    </location>
</feature>
<dbReference type="SMART" id="SM00388">
    <property type="entry name" value="HisKA"/>
    <property type="match status" value="1"/>
</dbReference>
<comment type="catalytic activity">
    <reaction evidence="1">
        <text>ATP + protein L-histidine = ADP + protein N-phospho-L-histidine.</text>
        <dbReference type="EC" id="2.7.13.3"/>
    </reaction>
</comment>
<dbReference type="CDD" id="cd00082">
    <property type="entry name" value="HisKA"/>
    <property type="match status" value="1"/>
</dbReference>
<dbReference type="NCBIfam" id="TIGR00229">
    <property type="entry name" value="sensory_box"/>
    <property type="match status" value="1"/>
</dbReference>
<dbReference type="Proteomes" id="UP000181976">
    <property type="component" value="Unassembled WGS sequence"/>
</dbReference>
<dbReference type="Pfam" id="PF13188">
    <property type="entry name" value="PAS_8"/>
    <property type="match status" value="1"/>
</dbReference>